<evidence type="ECO:0000313" key="2">
    <source>
        <dbReference type="EMBL" id="PON70782.1"/>
    </source>
</evidence>
<feature type="region of interest" description="Disordered" evidence="1">
    <location>
        <begin position="1"/>
        <end position="20"/>
    </location>
</feature>
<accession>A0A2P5DBY2</accession>
<reference evidence="3" key="1">
    <citation type="submission" date="2016-06" db="EMBL/GenBank/DDBJ databases">
        <title>Parallel loss of symbiosis genes in relatives of nitrogen-fixing non-legume Parasponia.</title>
        <authorList>
            <person name="Van Velzen R."/>
            <person name="Holmer R."/>
            <person name="Bu F."/>
            <person name="Rutten L."/>
            <person name="Van Zeijl A."/>
            <person name="Liu W."/>
            <person name="Santuari L."/>
            <person name="Cao Q."/>
            <person name="Sharma T."/>
            <person name="Shen D."/>
            <person name="Roswanjaya Y."/>
            <person name="Wardhani T."/>
            <person name="Kalhor M.S."/>
            <person name="Jansen J."/>
            <person name="Van den Hoogen J."/>
            <person name="Gungor B."/>
            <person name="Hartog M."/>
            <person name="Hontelez J."/>
            <person name="Verver J."/>
            <person name="Yang W.-C."/>
            <person name="Schijlen E."/>
            <person name="Repin R."/>
            <person name="Schilthuizen M."/>
            <person name="Schranz E."/>
            <person name="Heidstra R."/>
            <person name="Miyata K."/>
            <person name="Fedorova E."/>
            <person name="Kohlen W."/>
            <person name="Bisseling T."/>
            <person name="Smit S."/>
            <person name="Geurts R."/>
        </authorList>
    </citation>
    <scope>NUCLEOTIDE SEQUENCE [LARGE SCALE GENOMIC DNA]</scope>
    <source>
        <strain evidence="3">cv. WU1-14</strain>
    </source>
</reference>
<protein>
    <submittedName>
        <fullName evidence="2">Uncharacterized protein</fullName>
    </submittedName>
</protein>
<evidence type="ECO:0000313" key="3">
    <source>
        <dbReference type="Proteomes" id="UP000237105"/>
    </source>
</evidence>
<name>A0A2P5DBY2_PARAD</name>
<organism evidence="2 3">
    <name type="scientific">Parasponia andersonii</name>
    <name type="common">Sponia andersonii</name>
    <dbReference type="NCBI Taxonomy" id="3476"/>
    <lineage>
        <taxon>Eukaryota</taxon>
        <taxon>Viridiplantae</taxon>
        <taxon>Streptophyta</taxon>
        <taxon>Embryophyta</taxon>
        <taxon>Tracheophyta</taxon>
        <taxon>Spermatophyta</taxon>
        <taxon>Magnoliopsida</taxon>
        <taxon>eudicotyledons</taxon>
        <taxon>Gunneridae</taxon>
        <taxon>Pentapetalae</taxon>
        <taxon>rosids</taxon>
        <taxon>fabids</taxon>
        <taxon>Rosales</taxon>
        <taxon>Cannabaceae</taxon>
        <taxon>Parasponia</taxon>
    </lineage>
</organism>
<proteinExistence type="predicted"/>
<gene>
    <name evidence="2" type="ORF">PanWU01x14_078080</name>
</gene>
<dbReference type="Proteomes" id="UP000237105">
    <property type="component" value="Unassembled WGS sequence"/>
</dbReference>
<comment type="caution">
    <text evidence="2">The sequence shown here is derived from an EMBL/GenBank/DDBJ whole genome shotgun (WGS) entry which is preliminary data.</text>
</comment>
<dbReference type="EMBL" id="JXTB01000048">
    <property type="protein sequence ID" value="PON70782.1"/>
    <property type="molecule type" value="Genomic_DNA"/>
</dbReference>
<sequence>MPPPRCNTTISDQNSGPATRIPPTTQVLRLAFRLLLSSQVTPHGSIRLCHVTAEGSCHMAAEGSCHVLVVVPCGCTRSCQVATLDCDTCLLVMLPCHHCNELHVDATSDYTSAATSESMSIEPSHVGGAPVNITYT</sequence>
<dbReference type="AlphaFoldDB" id="A0A2P5DBY2"/>
<keyword evidence="3" id="KW-1185">Reference proteome</keyword>
<evidence type="ECO:0000256" key="1">
    <source>
        <dbReference type="SAM" id="MobiDB-lite"/>
    </source>
</evidence>